<proteinExistence type="predicted"/>
<accession>A0A6P2QEH0</accession>
<dbReference type="Proteomes" id="UP000494330">
    <property type="component" value="Unassembled WGS sequence"/>
</dbReference>
<protein>
    <submittedName>
        <fullName evidence="1">Uncharacterized protein</fullName>
    </submittedName>
</protein>
<evidence type="ECO:0000313" key="1">
    <source>
        <dbReference type="EMBL" id="VWC20361.1"/>
    </source>
</evidence>
<gene>
    <name evidence="1" type="ORF">BPA30113_05704</name>
</gene>
<evidence type="ECO:0000313" key="2">
    <source>
        <dbReference type="Proteomes" id="UP000494330"/>
    </source>
</evidence>
<sequence>MTTTFASTLRTSEKKPPMLSRTFLPSYATIAAPTPFKCVPADVTLCPTSYFFPAACANTSAIAFIRSPMNLAQWSSSSFSPSRITFRNFSISPA</sequence>
<keyword evidence="2" id="KW-1185">Reference proteome</keyword>
<name>A0A6P2QEH0_9BURK</name>
<dbReference type="AlphaFoldDB" id="A0A6P2QEH0"/>
<organism evidence="1 2">
    <name type="scientific">Burkholderia paludis</name>
    <dbReference type="NCBI Taxonomy" id="1506587"/>
    <lineage>
        <taxon>Bacteria</taxon>
        <taxon>Pseudomonadati</taxon>
        <taxon>Pseudomonadota</taxon>
        <taxon>Betaproteobacteria</taxon>
        <taxon>Burkholderiales</taxon>
        <taxon>Burkholderiaceae</taxon>
        <taxon>Burkholderia</taxon>
        <taxon>Burkholderia cepacia complex</taxon>
    </lineage>
</organism>
<reference evidence="1 2" key="1">
    <citation type="submission" date="2019-09" db="EMBL/GenBank/DDBJ databases">
        <authorList>
            <person name="Depoorter E."/>
        </authorList>
    </citation>
    <scope>NUCLEOTIDE SEQUENCE [LARGE SCALE GENOMIC DNA]</scope>
    <source>
        <strain evidence="1">LMG 30113</strain>
    </source>
</reference>
<dbReference type="EMBL" id="CABVQD010000026">
    <property type="protein sequence ID" value="VWC20361.1"/>
    <property type="molecule type" value="Genomic_DNA"/>
</dbReference>